<keyword evidence="8" id="KW-1185">Reference proteome</keyword>
<dbReference type="AlphaFoldDB" id="A0A443J0B2"/>
<dbReference type="GO" id="GO:0009254">
    <property type="term" value="P:peptidoglycan turnover"/>
    <property type="evidence" value="ECO:0007669"/>
    <property type="project" value="InterPro"/>
</dbReference>
<dbReference type="InterPro" id="IPR036908">
    <property type="entry name" value="RlpA-like_sf"/>
</dbReference>
<proteinExistence type="predicted"/>
<dbReference type="SUPFAM" id="SSF50685">
    <property type="entry name" value="Barwin-like endoglucanases"/>
    <property type="match status" value="1"/>
</dbReference>
<dbReference type="Pfam" id="PF06725">
    <property type="entry name" value="3D"/>
    <property type="match status" value="1"/>
</dbReference>
<dbReference type="GO" id="GO:0071555">
    <property type="term" value="P:cell wall organization"/>
    <property type="evidence" value="ECO:0007669"/>
    <property type="project" value="UniProtKB-KW"/>
</dbReference>
<dbReference type="GO" id="GO:0019867">
    <property type="term" value="C:outer membrane"/>
    <property type="evidence" value="ECO:0007669"/>
    <property type="project" value="InterPro"/>
</dbReference>
<reference evidence="7 8" key="1">
    <citation type="submission" date="2019-01" db="EMBL/GenBank/DDBJ databases">
        <title>Sinorhodobacter populi sp. nov. isolated from the symptomatic bark tissue of Populus euramericana canker.</title>
        <authorList>
            <person name="Xu G."/>
        </authorList>
    </citation>
    <scope>NUCLEOTIDE SEQUENCE [LARGE SCALE GENOMIC DNA]</scope>
    <source>
        <strain evidence="7 8">2D-5</strain>
    </source>
</reference>
<dbReference type="CDD" id="cd14485">
    <property type="entry name" value="mltA_like_LT_A"/>
    <property type="match status" value="1"/>
</dbReference>
<evidence type="ECO:0000313" key="7">
    <source>
        <dbReference type="EMBL" id="RWR13869.1"/>
    </source>
</evidence>
<evidence type="ECO:0000256" key="1">
    <source>
        <dbReference type="ARBA" id="ARBA00001420"/>
    </source>
</evidence>
<evidence type="ECO:0000256" key="3">
    <source>
        <dbReference type="ARBA" id="ARBA00023239"/>
    </source>
</evidence>
<dbReference type="PANTHER" id="PTHR30124:SF0">
    <property type="entry name" value="MEMBRANE-BOUND LYTIC MUREIN TRANSGLYCOSYLASE A"/>
    <property type="match status" value="1"/>
</dbReference>
<dbReference type="PANTHER" id="PTHR30124">
    <property type="entry name" value="MEMBRANE-BOUND LYTIC MUREIN TRANSGLYCOSYLASE A"/>
    <property type="match status" value="1"/>
</dbReference>
<dbReference type="RefSeq" id="WP_128269140.1">
    <property type="nucleotide sequence ID" value="NZ_SAUW01000004.1"/>
</dbReference>
<keyword evidence="4" id="KW-0961">Cell wall biogenesis/degradation</keyword>
<organism evidence="7 8">
    <name type="scientific">Paenirhodobacter populi</name>
    <dbReference type="NCBI Taxonomy" id="2306993"/>
    <lineage>
        <taxon>Bacteria</taxon>
        <taxon>Pseudomonadati</taxon>
        <taxon>Pseudomonadota</taxon>
        <taxon>Alphaproteobacteria</taxon>
        <taxon>Rhodobacterales</taxon>
        <taxon>Rhodobacter group</taxon>
        <taxon>Paenirhodobacter</taxon>
    </lineage>
</organism>
<dbReference type="Proteomes" id="UP000285710">
    <property type="component" value="Unassembled WGS sequence"/>
</dbReference>
<dbReference type="GO" id="GO:0009253">
    <property type="term" value="P:peptidoglycan catabolic process"/>
    <property type="evidence" value="ECO:0007669"/>
    <property type="project" value="TreeGrafter"/>
</dbReference>
<reference evidence="7 8" key="2">
    <citation type="submission" date="2019-01" db="EMBL/GenBank/DDBJ databases">
        <authorList>
            <person name="Li Y."/>
        </authorList>
    </citation>
    <scope>NUCLEOTIDE SEQUENCE [LARGE SCALE GENOMIC DNA]</scope>
    <source>
        <strain evidence="7 8">2D-5</strain>
    </source>
</reference>
<evidence type="ECO:0000256" key="5">
    <source>
        <dbReference type="ARBA" id="ARBA00030918"/>
    </source>
</evidence>
<name>A0A443J0B2_9RHOB</name>
<dbReference type="EC" id="4.2.2.n1" evidence="2"/>
<dbReference type="InterPro" id="IPR026044">
    <property type="entry name" value="MltA"/>
</dbReference>
<dbReference type="Gene3D" id="2.40.40.10">
    <property type="entry name" value="RlpA-like domain"/>
    <property type="match status" value="2"/>
</dbReference>
<dbReference type="GO" id="GO:0008933">
    <property type="term" value="F:peptidoglycan lytic transglycosylase activity"/>
    <property type="evidence" value="ECO:0007669"/>
    <property type="project" value="TreeGrafter"/>
</dbReference>
<accession>A0A443J0B2</accession>
<dbReference type="SMART" id="SM00925">
    <property type="entry name" value="MltA"/>
    <property type="match status" value="1"/>
</dbReference>
<dbReference type="CDD" id="cd14668">
    <property type="entry name" value="mlta_B"/>
    <property type="match status" value="1"/>
</dbReference>
<evidence type="ECO:0000313" key="8">
    <source>
        <dbReference type="Proteomes" id="UP000285710"/>
    </source>
</evidence>
<dbReference type="InterPro" id="IPR005300">
    <property type="entry name" value="MltA_B"/>
</dbReference>
<comment type="caution">
    <text evidence="7">The sequence shown here is derived from an EMBL/GenBank/DDBJ whole genome shotgun (WGS) entry which is preliminary data.</text>
</comment>
<feature type="domain" description="Lytic transglycosylase MltA" evidence="6">
    <location>
        <begin position="64"/>
        <end position="195"/>
    </location>
</feature>
<dbReference type="EMBL" id="SAUW01000004">
    <property type="protein sequence ID" value="RWR13869.1"/>
    <property type="molecule type" value="Genomic_DNA"/>
</dbReference>
<dbReference type="GO" id="GO:0004553">
    <property type="term" value="F:hydrolase activity, hydrolyzing O-glycosyl compounds"/>
    <property type="evidence" value="ECO:0007669"/>
    <property type="project" value="InterPro"/>
</dbReference>
<gene>
    <name evidence="7" type="ORF">D2T33_05605</name>
</gene>
<evidence type="ECO:0000259" key="6">
    <source>
        <dbReference type="SMART" id="SM00925"/>
    </source>
</evidence>
<protein>
    <recommendedName>
        <fullName evidence="2">peptidoglycan lytic exotransglycosylase</fullName>
        <ecNumber evidence="2">4.2.2.n1</ecNumber>
    </recommendedName>
    <alternativeName>
        <fullName evidence="5">Murein hydrolase A</fullName>
    </alternativeName>
</protein>
<evidence type="ECO:0000256" key="4">
    <source>
        <dbReference type="ARBA" id="ARBA00023316"/>
    </source>
</evidence>
<sequence length="289" mass="30886">MRRLGFHEIPHWDQDDHAAAWAAFAVDAPRLTAKGAKMAFEIGFEPVEVTEPGAARFTGYYEPELAASPIRSAAFPAPLYAMPEGLPTPWHTRAEIVAGDLLAGREIAFVESAIEAFLAQVQGSVRLRMPDGAVLRLGYAGKNGHPYASIGRELVRRGVGPAERMTPDAIRDWCAANPDQVADLLNTNPSFVFFRILDLPPETGPIGSMGLPVTPGRSLAVDPEVIPLGAPVWIDCPGFGARLMVAQDTGSAIRGAGRGDIFIGSGSEAGRIAGAINTPGRMIWLRRRG</sequence>
<dbReference type="Gene3D" id="2.40.240.50">
    <property type="entry name" value="Barwin-like endoglucanases"/>
    <property type="match status" value="1"/>
</dbReference>
<evidence type="ECO:0000256" key="2">
    <source>
        <dbReference type="ARBA" id="ARBA00012587"/>
    </source>
</evidence>
<comment type="catalytic activity">
    <reaction evidence="1">
        <text>Exolytic cleavage of the (1-&gt;4)-beta-glycosidic linkage between N-acetylmuramic acid (MurNAc) and N-acetylglucosamine (GlcNAc) residues in peptidoglycan, from either the reducing or the non-reducing ends of the peptidoglycan chains, with concomitant formation of a 1,6-anhydrobond in the MurNAc residue.</text>
        <dbReference type="EC" id="4.2.2.n1"/>
    </reaction>
</comment>
<dbReference type="InterPro" id="IPR010611">
    <property type="entry name" value="3D_dom"/>
</dbReference>
<dbReference type="Pfam" id="PF03562">
    <property type="entry name" value="MltA"/>
    <property type="match status" value="1"/>
</dbReference>
<keyword evidence="3" id="KW-0456">Lyase</keyword>